<name>A0A8B2U145_9PAST</name>
<dbReference type="EMBL" id="QEPM01000003">
    <property type="protein sequence ID" value="RDE71220.1"/>
    <property type="molecule type" value="Genomic_DNA"/>
</dbReference>
<accession>A0A8B2U145</accession>
<protein>
    <submittedName>
        <fullName evidence="1">Uncharacterized protein</fullName>
    </submittedName>
</protein>
<dbReference type="AlphaFoldDB" id="A0A8B2U145"/>
<evidence type="ECO:0000313" key="1">
    <source>
        <dbReference type="EMBL" id="RDE71220.1"/>
    </source>
</evidence>
<comment type="caution">
    <text evidence="1">The sequence shown here is derived from an EMBL/GenBank/DDBJ whole genome shotgun (WGS) entry which is preliminary data.</text>
</comment>
<gene>
    <name evidence="1" type="ORF">DPV83_05875</name>
</gene>
<proteinExistence type="predicted"/>
<organism evidence="1 2">
    <name type="scientific">Aggregatibacter segnis</name>
    <dbReference type="NCBI Taxonomy" id="739"/>
    <lineage>
        <taxon>Bacteria</taxon>
        <taxon>Pseudomonadati</taxon>
        <taxon>Pseudomonadota</taxon>
        <taxon>Gammaproteobacteria</taxon>
        <taxon>Pasteurellales</taxon>
        <taxon>Pasteurellaceae</taxon>
        <taxon>Aggregatibacter</taxon>
    </lineage>
</organism>
<evidence type="ECO:0000313" key="2">
    <source>
        <dbReference type="Proteomes" id="UP000253998"/>
    </source>
</evidence>
<sequence length="75" mass="8752">MRLQRVIFIQIIIFLDPIQFAKFLQKFAIKKLTLMGKLSRSLSALKTKSAVKKHDIFPPHFLALSYVNVYVALRF</sequence>
<reference evidence="1 2" key="1">
    <citation type="submission" date="2018-05" db="EMBL/GenBank/DDBJ databases">
        <title>Draft Genome Sequences for a Diverse set of 7 Haemophilus Species.</title>
        <authorList>
            <person name="Nichols M."/>
            <person name="Topaz N."/>
            <person name="Wang X."/>
            <person name="Wang X."/>
            <person name="Boxrud D."/>
        </authorList>
    </citation>
    <scope>NUCLEOTIDE SEQUENCE [LARGE SCALE GENOMIC DNA]</scope>
    <source>
        <strain evidence="1 2">C2001002503</strain>
    </source>
</reference>
<dbReference type="Proteomes" id="UP000253998">
    <property type="component" value="Unassembled WGS sequence"/>
</dbReference>